<reference evidence="6" key="1">
    <citation type="journal article" date="2014" name="Int. J. Syst. Evol. Microbiol.">
        <title>Complete genome sequence of Corynebacterium casei LMG S-19264T (=DSM 44701T), isolated from a smear-ripened cheese.</title>
        <authorList>
            <consortium name="US DOE Joint Genome Institute (JGI-PGF)"/>
            <person name="Walter F."/>
            <person name="Albersmeier A."/>
            <person name="Kalinowski J."/>
            <person name="Ruckert C."/>
        </authorList>
    </citation>
    <scope>NUCLEOTIDE SEQUENCE</scope>
    <source>
        <strain evidence="6">CGMCC 1.12214</strain>
    </source>
</reference>
<dbReference type="AlphaFoldDB" id="A0A917MJG6"/>
<dbReference type="Gene3D" id="1.10.8.260">
    <property type="entry name" value="HI0933 insert domain-like"/>
    <property type="match status" value="1"/>
</dbReference>
<dbReference type="InterPro" id="IPR055178">
    <property type="entry name" value="RsdA/BaiN/AoA(So)-like_dom"/>
</dbReference>
<gene>
    <name evidence="6" type="ORF">GCM10007036_34540</name>
</gene>
<keyword evidence="7" id="KW-1185">Reference proteome</keyword>
<dbReference type="SUPFAM" id="SSF160996">
    <property type="entry name" value="HI0933 insert domain-like"/>
    <property type="match status" value="1"/>
</dbReference>
<dbReference type="Gene3D" id="2.40.30.10">
    <property type="entry name" value="Translation factors"/>
    <property type="match status" value="1"/>
</dbReference>
<dbReference type="PANTHER" id="PTHR42887">
    <property type="entry name" value="OS12G0638800 PROTEIN"/>
    <property type="match status" value="1"/>
</dbReference>
<dbReference type="PRINTS" id="PR00419">
    <property type="entry name" value="ADXRDTASE"/>
</dbReference>
<name>A0A917MJG6_9HYPH</name>
<dbReference type="Gene3D" id="3.50.50.60">
    <property type="entry name" value="FAD/NAD(P)-binding domain"/>
    <property type="match status" value="1"/>
</dbReference>
<dbReference type="InterPro" id="IPR023166">
    <property type="entry name" value="BaiN-like_dom_sf"/>
</dbReference>
<keyword evidence="3" id="KW-0274">FAD</keyword>
<organism evidence="6 7">
    <name type="scientific">Alsobacter metallidurans</name>
    <dbReference type="NCBI Taxonomy" id="340221"/>
    <lineage>
        <taxon>Bacteria</taxon>
        <taxon>Pseudomonadati</taxon>
        <taxon>Pseudomonadota</taxon>
        <taxon>Alphaproteobacteria</taxon>
        <taxon>Hyphomicrobiales</taxon>
        <taxon>Alsobacteraceae</taxon>
        <taxon>Alsobacter</taxon>
    </lineage>
</organism>
<dbReference type="InterPro" id="IPR036188">
    <property type="entry name" value="FAD/NAD-bd_sf"/>
</dbReference>
<keyword evidence="2" id="KW-0285">Flavoprotein</keyword>
<feature type="domain" description="RsdA/BaiN/AoA(So)-like insert" evidence="5">
    <location>
        <begin position="214"/>
        <end position="365"/>
    </location>
</feature>
<evidence type="ECO:0000259" key="5">
    <source>
        <dbReference type="Pfam" id="PF22780"/>
    </source>
</evidence>
<dbReference type="InterPro" id="IPR057661">
    <property type="entry name" value="RsdA/BaiN/AoA(So)_Rossmann"/>
</dbReference>
<dbReference type="InterPro" id="IPR022460">
    <property type="entry name" value="Flavoprotein_PP4765"/>
</dbReference>
<dbReference type="Proteomes" id="UP000603912">
    <property type="component" value="Unassembled WGS sequence"/>
</dbReference>
<comment type="caution">
    <text evidence="6">The sequence shown here is derived from an EMBL/GenBank/DDBJ whole genome shotgun (WGS) entry which is preliminary data.</text>
</comment>
<accession>A0A917MJG6</accession>
<comment type="cofactor">
    <cofactor evidence="1">
        <name>FAD</name>
        <dbReference type="ChEBI" id="CHEBI:57692"/>
    </cofactor>
</comment>
<evidence type="ECO:0000259" key="4">
    <source>
        <dbReference type="Pfam" id="PF03486"/>
    </source>
</evidence>
<dbReference type="PANTHER" id="PTHR42887:SF1">
    <property type="entry name" value="BLR3961 PROTEIN"/>
    <property type="match status" value="1"/>
</dbReference>
<sequence length="427" mass="45185">MHAARVRSGMTDTQIAAAPPALPHVAIVGGGPAGLMAAETIATAAGGRVTVTVYDHMPSLGRKFLLAGRGGLNLTHGEQMDAFAERYRAAAPRVRPLLDAFPPEALRAWADALGQETFVGTSGRVFPKAMKASPLLRAWLRRLDGLGVRVALRHRWTGWDEFGLLRFETPDGVTAVEADATVLALGGASWPRLGSDGGWTTLLADKGVAIAPLRAANSGFEVAWTDLFRDRFEGEPLKGAAYTVGRRRLKGEAVISRHGIEGGAIYALSAELRAEVEATGEAALWIDLRPDLRAEQLAERVGAMRAGQSLANVLRKAIGLSPVAAGLLREAFGPDLPREPILLARAAKGCRIRITGVRPLDRAISTAGGVAFDELDETLMLKRLPGVFVAGEMLDWEAPTGGYLLQACFSSGVAAGQGALRRLGLAS</sequence>
<dbReference type="Pfam" id="PF22780">
    <property type="entry name" value="HI0933_like_1st"/>
    <property type="match status" value="1"/>
</dbReference>
<dbReference type="InterPro" id="IPR004792">
    <property type="entry name" value="BaiN-like"/>
</dbReference>
<evidence type="ECO:0000313" key="6">
    <source>
        <dbReference type="EMBL" id="GGH26620.1"/>
    </source>
</evidence>
<proteinExistence type="predicted"/>
<evidence type="ECO:0000256" key="3">
    <source>
        <dbReference type="ARBA" id="ARBA00022827"/>
    </source>
</evidence>
<evidence type="ECO:0000313" key="7">
    <source>
        <dbReference type="Proteomes" id="UP000603912"/>
    </source>
</evidence>
<dbReference type="SUPFAM" id="SSF51905">
    <property type="entry name" value="FAD/NAD(P)-binding domain"/>
    <property type="match status" value="1"/>
</dbReference>
<feature type="domain" description="RsdA/BaiN/AoA(So)-like Rossmann fold-like" evidence="4">
    <location>
        <begin position="24"/>
        <end position="417"/>
    </location>
</feature>
<dbReference type="Pfam" id="PF03486">
    <property type="entry name" value="HI0933_like"/>
    <property type="match status" value="1"/>
</dbReference>
<evidence type="ECO:0000256" key="2">
    <source>
        <dbReference type="ARBA" id="ARBA00022630"/>
    </source>
</evidence>
<protein>
    <submittedName>
        <fullName evidence="6">NAD(FAD)-utilizing dehydrogenase</fullName>
    </submittedName>
</protein>
<dbReference type="NCBIfam" id="TIGR03862">
    <property type="entry name" value="flavo_PP4765"/>
    <property type="match status" value="1"/>
</dbReference>
<evidence type="ECO:0000256" key="1">
    <source>
        <dbReference type="ARBA" id="ARBA00001974"/>
    </source>
</evidence>
<dbReference type="EMBL" id="BMES01000002">
    <property type="protein sequence ID" value="GGH26620.1"/>
    <property type="molecule type" value="Genomic_DNA"/>
</dbReference>
<reference evidence="6" key="2">
    <citation type="submission" date="2020-09" db="EMBL/GenBank/DDBJ databases">
        <authorList>
            <person name="Sun Q."/>
            <person name="Zhou Y."/>
        </authorList>
    </citation>
    <scope>NUCLEOTIDE SEQUENCE</scope>
    <source>
        <strain evidence="6">CGMCC 1.12214</strain>
    </source>
</reference>
<dbReference type="NCBIfam" id="TIGR00275">
    <property type="entry name" value="aminoacetone oxidase family FAD-binding enzyme"/>
    <property type="match status" value="1"/>
</dbReference>